<gene>
    <name evidence="1" type="ORF">SAMEA4412673_03144</name>
</gene>
<dbReference type="InterPro" id="IPR025365">
    <property type="entry name" value="DUF4269"/>
</dbReference>
<dbReference type="KEGG" id="smiz:4412673_03144"/>
<evidence type="ECO:0000313" key="1">
    <source>
        <dbReference type="EMBL" id="SNV54948.1"/>
    </source>
</evidence>
<name>A0AAJ4XDV5_9SPHI</name>
<dbReference type="EMBL" id="LT906468">
    <property type="protein sequence ID" value="SNV54948.1"/>
    <property type="molecule type" value="Genomic_DNA"/>
</dbReference>
<dbReference type="Proteomes" id="UP000215355">
    <property type="component" value="Chromosome 1"/>
</dbReference>
<reference evidence="1 2" key="1">
    <citation type="submission" date="2017-06" db="EMBL/GenBank/DDBJ databases">
        <authorList>
            <consortium name="Pathogen Informatics"/>
        </authorList>
    </citation>
    <scope>NUCLEOTIDE SEQUENCE [LARGE SCALE GENOMIC DNA]</scope>
    <source>
        <strain evidence="1 2">NCTC12149</strain>
    </source>
</reference>
<sequence length="177" mass="20580">MESARFNDLSYLEKGTPLQRKSYALIHNHQIMQALHEFNPILIGTIPIDIAVWNSDLDIACEVYDLDKFERKCHENFEKHNGYSFKVETVRGIEVGIANFKIDDMLLEVYGEGRPVPEQYGYRHLLIEARILETFGKEFKKQIIKLKEQGMKTEPAFAKLLKIKGDPYEGLLNYNIE</sequence>
<dbReference type="AlphaFoldDB" id="A0AAJ4XDV5"/>
<dbReference type="Pfam" id="PF14091">
    <property type="entry name" value="DUF4269"/>
    <property type="match status" value="1"/>
</dbReference>
<proteinExistence type="predicted"/>
<organism evidence="1 2">
    <name type="scientific">Sphingobacterium mizutaii</name>
    <dbReference type="NCBI Taxonomy" id="1010"/>
    <lineage>
        <taxon>Bacteria</taxon>
        <taxon>Pseudomonadati</taxon>
        <taxon>Bacteroidota</taxon>
        <taxon>Sphingobacteriia</taxon>
        <taxon>Sphingobacteriales</taxon>
        <taxon>Sphingobacteriaceae</taxon>
        <taxon>Sphingobacterium</taxon>
    </lineage>
</organism>
<protein>
    <recommendedName>
        <fullName evidence="3">DUF4269 domain-containing protein</fullName>
    </recommendedName>
</protein>
<dbReference type="RefSeq" id="WP_093098456.1">
    <property type="nucleotide sequence ID" value="NZ_CP158798.1"/>
</dbReference>
<evidence type="ECO:0000313" key="2">
    <source>
        <dbReference type="Proteomes" id="UP000215355"/>
    </source>
</evidence>
<evidence type="ECO:0008006" key="3">
    <source>
        <dbReference type="Google" id="ProtNLM"/>
    </source>
</evidence>
<accession>A0AAJ4XDV5</accession>